<feature type="transmembrane region" description="Helical" evidence="8">
    <location>
        <begin position="304"/>
        <end position="327"/>
    </location>
</feature>
<evidence type="ECO:0000313" key="10">
    <source>
        <dbReference type="EMBL" id="KAF7725525.1"/>
    </source>
</evidence>
<dbReference type="InterPro" id="IPR044880">
    <property type="entry name" value="NCX_ion-bd_dom_sf"/>
</dbReference>
<sequence>MLTWIAYHQQIHWYHGAVLIMYYLAYVASVLASSGSFSQAVHLAETEHKSTVEELATESSRLLGPRAIRRASSANVLDPTIRRRQISMPQDMWNRSLQAPIPEVDSRPRRTRASTVGDHLIPASSNPRASTSSDSSNSSTGVAEDYFTYLSANPTRSISPQRPLSEAHKQLNRTEFSIPEIRLAPPNGDEDRNSLQEYHPSAPLNQSHNRKPSISMSHSSSLSNTEYSCYATARQSPVSPTAPDQFSSYLSLPVPQSPQIHQELGKAPNESVYTLPIATHTVSVLSDVQRMLFPTLQNWKDKTWFARISSLTAAPLVFIFTLTLPVAEDENVKVDGMEVIDDNPSQESNTKNLPAKDYLTVPRTDSECMISDTQSEVDIEISVVHQAWCQWLVAMQAICCITFIFLIGTRFFVALCWIYVLANEMVGLLEALGIILGISESIMGLTVFALGNSIGDFVSNTAIAKMGFPTMAISACYAGPLLSKTFKNNTKIIYTGLDMVLGVGVSSTYQTWKTGKPYMLNIAPTIMISAAGLITVLMSTLIVVSHNNYHINKKLGIWMILVYFGCCAVNLAIEFGVFNYLLSFIIS</sequence>
<evidence type="ECO:0000256" key="4">
    <source>
        <dbReference type="ARBA" id="ARBA00022692"/>
    </source>
</evidence>
<evidence type="ECO:0000256" key="6">
    <source>
        <dbReference type="ARBA" id="ARBA00023136"/>
    </source>
</evidence>
<feature type="transmembrane region" description="Helical" evidence="8">
    <location>
        <begin position="492"/>
        <end position="512"/>
    </location>
</feature>
<name>A0A8H7EQ95_9FUNG</name>
<dbReference type="InterPro" id="IPR051359">
    <property type="entry name" value="CaCA_antiporter"/>
</dbReference>
<evidence type="ECO:0000256" key="5">
    <source>
        <dbReference type="ARBA" id="ARBA00022989"/>
    </source>
</evidence>
<dbReference type="Gene3D" id="1.20.1420.30">
    <property type="entry name" value="NCX, central ion-binding region"/>
    <property type="match status" value="1"/>
</dbReference>
<dbReference type="GO" id="GO:0008324">
    <property type="term" value="F:monoatomic cation transmembrane transporter activity"/>
    <property type="evidence" value="ECO:0007669"/>
    <property type="project" value="TreeGrafter"/>
</dbReference>
<feature type="transmembrane region" description="Helical" evidence="8">
    <location>
        <begin position="12"/>
        <end position="32"/>
    </location>
</feature>
<feature type="transmembrane region" description="Helical" evidence="8">
    <location>
        <begin position="393"/>
        <end position="421"/>
    </location>
</feature>
<dbReference type="InterPro" id="IPR004837">
    <property type="entry name" value="NaCa_Exmemb"/>
</dbReference>
<dbReference type="AlphaFoldDB" id="A0A8H7EQ95"/>
<proteinExistence type="inferred from homology"/>
<keyword evidence="5 8" id="KW-1133">Transmembrane helix</keyword>
<dbReference type="GO" id="GO:0006874">
    <property type="term" value="P:intracellular calcium ion homeostasis"/>
    <property type="evidence" value="ECO:0007669"/>
    <property type="project" value="TreeGrafter"/>
</dbReference>
<dbReference type="Proteomes" id="UP000605846">
    <property type="component" value="Unassembled WGS sequence"/>
</dbReference>
<keyword evidence="3" id="KW-0813">Transport</keyword>
<feature type="region of interest" description="Disordered" evidence="7">
    <location>
        <begin position="175"/>
        <end position="220"/>
    </location>
</feature>
<dbReference type="PANTHER" id="PTHR12266:SF0">
    <property type="entry name" value="MITOCHONDRIAL SODIUM_CALCIUM EXCHANGER PROTEIN"/>
    <property type="match status" value="1"/>
</dbReference>
<gene>
    <name evidence="10" type="ORF">EC973_009555</name>
</gene>
<keyword evidence="6 8" id="KW-0472">Membrane</keyword>
<feature type="compositionally biased region" description="Low complexity" evidence="7">
    <location>
        <begin position="122"/>
        <end position="140"/>
    </location>
</feature>
<reference evidence="10" key="1">
    <citation type="submission" date="2020-01" db="EMBL/GenBank/DDBJ databases">
        <title>Genome Sequencing of Three Apophysomyces-Like Fungal Strains Confirms a Novel Fungal Genus in the Mucoromycota with divergent Burkholderia-like Endosymbiotic Bacteria.</title>
        <authorList>
            <person name="Stajich J.E."/>
            <person name="Macias A.M."/>
            <person name="Carter-House D."/>
            <person name="Lovett B."/>
            <person name="Kasson L.R."/>
            <person name="Berry K."/>
            <person name="Grigoriev I."/>
            <person name="Chang Y."/>
            <person name="Spatafora J."/>
            <person name="Kasson M.T."/>
        </authorList>
    </citation>
    <scope>NUCLEOTIDE SEQUENCE</scope>
    <source>
        <strain evidence="10">NRRL A-21654</strain>
    </source>
</reference>
<dbReference type="Pfam" id="PF01699">
    <property type="entry name" value="Na_Ca_ex"/>
    <property type="match status" value="1"/>
</dbReference>
<evidence type="ECO:0000256" key="7">
    <source>
        <dbReference type="SAM" id="MobiDB-lite"/>
    </source>
</evidence>
<feature type="domain" description="Sodium/calcium exchanger membrane region" evidence="9">
    <location>
        <begin position="411"/>
        <end position="482"/>
    </location>
</feature>
<evidence type="ECO:0000256" key="2">
    <source>
        <dbReference type="ARBA" id="ARBA00008170"/>
    </source>
</evidence>
<dbReference type="OrthoDB" id="407410at2759"/>
<evidence type="ECO:0000256" key="1">
    <source>
        <dbReference type="ARBA" id="ARBA00004141"/>
    </source>
</evidence>
<comment type="caution">
    <text evidence="10">The sequence shown here is derived from an EMBL/GenBank/DDBJ whole genome shotgun (WGS) entry which is preliminary data.</text>
</comment>
<comment type="similarity">
    <text evidence="2">Belongs to the Ca(2+):cation antiporter (CaCA) (TC 2.A.19) family.</text>
</comment>
<feature type="transmembrane region" description="Helical" evidence="8">
    <location>
        <begin position="428"/>
        <end position="450"/>
    </location>
</feature>
<feature type="transmembrane region" description="Helical" evidence="8">
    <location>
        <begin position="462"/>
        <end position="480"/>
    </location>
</feature>
<dbReference type="PANTHER" id="PTHR12266">
    <property type="entry name" value="NA+/CA2+ K+ INDEPENDENT EXCHANGER"/>
    <property type="match status" value="1"/>
</dbReference>
<accession>A0A8H7EQ95</accession>
<evidence type="ECO:0000256" key="8">
    <source>
        <dbReference type="SAM" id="Phobius"/>
    </source>
</evidence>
<evidence type="ECO:0000256" key="3">
    <source>
        <dbReference type="ARBA" id="ARBA00022448"/>
    </source>
</evidence>
<feature type="transmembrane region" description="Helical" evidence="8">
    <location>
        <begin position="556"/>
        <end position="582"/>
    </location>
</feature>
<evidence type="ECO:0000313" key="11">
    <source>
        <dbReference type="Proteomes" id="UP000605846"/>
    </source>
</evidence>
<organism evidence="10 11">
    <name type="scientific">Apophysomyces ossiformis</name>
    <dbReference type="NCBI Taxonomy" id="679940"/>
    <lineage>
        <taxon>Eukaryota</taxon>
        <taxon>Fungi</taxon>
        <taxon>Fungi incertae sedis</taxon>
        <taxon>Mucoromycota</taxon>
        <taxon>Mucoromycotina</taxon>
        <taxon>Mucoromycetes</taxon>
        <taxon>Mucorales</taxon>
        <taxon>Mucorineae</taxon>
        <taxon>Mucoraceae</taxon>
        <taxon>Apophysomyces</taxon>
    </lineage>
</organism>
<evidence type="ECO:0000259" key="9">
    <source>
        <dbReference type="Pfam" id="PF01699"/>
    </source>
</evidence>
<keyword evidence="11" id="KW-1185">Reference proteome</keyword>
<feature type="region of interest" description="Disordered" evidence="7">
    <location>
        <begin position="92"/>
        <end position="140"/>
    </location>
</feature>
<protein>
    <recommendedName>
        <fullName evidence="9">Sodium/calcium exchanger membrane region domain-containing protein</fullName>
    </recommendedName>
</protein>
<comment type="subcellular location">
    <subcellularLocation>
        <location evidence="1">Membrane</location>
        <topology evidence="1">Multi-pass membrane protein</topology>
    </subcellularLocation>
</comment>
<dbReference type="GO" id="GO:0016020">
    <property type="term" value="C:membrane"/>
    <property type="evidence" value="ECO:0007669"/>
    <property type="project" value="UniProtKB-SubCell"/>
</dbReference>
<feature type="transmembrane region" description="Helical" evidence="8">
    <location>
        <begin position="518"/>
        <end position="544"/>
    </location>
</feature>
<dbReference type="EMBL" id="JABAYA010000095">
    <property type="protein sequence ID" value="KAF7725525.1"/>
    <property type="molecule type" value="Genomic_DNA"/>
</dbReference>
<keyword evidence="4 8" id="KW-0812">Transmembrane</keyword>